<dbReference type="GO" id="GO:0004560">
    <property type="term" value="F:alpha-L-fucosidase activity"/>
    <property type="evidence" value="ECO:0007669"/>
    <property type="project" value="InterPro"/>
</dbReference>
<evidence type="ECO:0000259" key="3">
    <source>
        <dbReference type="Pfam" id="PF22124"/>
    </source>
</evidence>
<reference evidence="4 5" key="1">
    <citation type="journal article" date="2011" name="J. Microbiol.">
        <title>Gramella jeungdoensis sp. nov., isolated from a solar saltern in Korea.</title>
        <authorList>
            <person name="Joung Y."/>
            <person name="Kim H."/>
            <person name="Jang T."/>
            <person name="Ahn T.S."/>
            <person name="Joh K."/>
        </authorList>
    </citation>
    <scope>NUCLEOTIDE SEQUENCE [LARGE SCALE GENOMIC DNA]</scope>
    <source>
        <strain evidence="4 5">KCTC 23123</strain>
    </source>
</reference>
<dbReference type="InterPro" id="IPR016518">
    <property type="entry name" value="Alpha-L-fucosidase"/>
</dbReference>
<evidence type="ECO:0000313" key="5">
    <source>
        <dbReference type="Proteomes" id="UP000298517"/>
    </source>
</evidence>
<gene>
    <name evidence="4" type="ORF">E2488_07180</name>
</gene>
<dbReference type="SUPFAM" id="SSF48208">
    <property type="entry name" value="Six-hairpin glycosidases"/>
    <property type="match status" value="1"/>
</dbReference>
<dbReference type="Pfam" id="PF21307">
    <property type="entry name" value="Glyco_hydro_95_C"/>
    <property type="match status" value="1"/>
</dbReference>
<dbReference type="PIRSF" id="PIRSF007663">
    <property type="entry name" value="UCP007663"/>
    <property type="match status" value="1"/>
</dbReference>
<keyword evidence="4" id="KW-0378">Hydrolase</keyword>
<evidence type="ECO:0000259" key="2">
    <source>
        <dbReference type="Pfam" id="PF21307"/>
    </source>
</evidence>
<dbReference type="InterPro" id="IPR049053">
    <property type="entry name" value="AFCA-like_C"/>
</dbReference>
<dbReference type="EMBL" id="SNQI01000002">
    <property type="protein sequence ID" value="TEW75291.1"/>
    <property type="molecule type" value="Genomic_DNA"/>
</dbReference>
<dbReference type="InterPro" id="IPR054363">
    <property type="entry name" value="GH95_cat"/>
</dbReference>
<feature type="domain" description="Glycosyl hydrolase family 95 N-terminal" evidence="1">
    <location>
        <begin position="39"/>
        <end position="285"/>
    </location>
</feature>
<feature type="domain" description="Glycosyl hydrolase family 95 catalytic" evidence="3">
    <location>
        <begin position="311"/>
        <end position="714"/>
    </location>
</feature>
<dbReference type="AlphaFoldDB" id="A0A4Y8ATS1"/>
<dbReference type="Gene3D" id="1.50.10.10">
    <property type="match status" value="1"/>
</dbReference>
<name>A0A4Y8ATS1_9FLAO</name>
<feature type="domain" description="Alpha fucosidase A-like C-terminal" evidence="2">
    <location>
        <begin position="716"/>
        <end position="776"/>
    </location>
</feature>
<dbReference type="InterPro" id="IPR008928">
    <property type="entry name" value="6-hairpin_glycosidase_sf"/>
</dbReference>
<dbReference type="PANTHER" id="PTHR31084">
    <property type="entry name" value="ALPHA-L-FUCOSIDASE 2"/>
    <property type="match status" value="1"/>
</dbReference>
<comment type="caution">
    <text evidence="4">The sequence shown here is derived from an EMBL/GenBank/DDBJ whole genome shotgun (WGS) entry which is preliminary data.</text>
</comment>
<dbReference type="PANTHER" id="PTHR31084:SF19">
    <property type="entry name" value="GLYCOSYL HYDROLASE FAMILY 95 N-TERMINAL DOMAIN-CONTAINING PROTEIN"/>
    <property type="match status" value="1"/>
</dbReference>
<protein>
    <submittedName>
        <fullName evidence="4">Glycoside hydrolase family 95 protein</fullName>
    </submittedName>
</protein>
<dbReference type="Gene3D" id="2.70.98.50">
    <property type="entry name" value="putative glycoside hydrolase family protein from bacillus halodurans"/>
    <property type="match status" value="1"/>
</dbReference>
<dbReference type="Pfam" id="PF22124">
    <property type="entry name" value="Glyco_hydro_95_cat"/>
    <property type="match status" value="1"/>
</dbReference>
<proteinExistence type="predicted"/>
<sequence>MNIQNPNNIMKSLFKATLFCLSICLNYQSIGQEKENLELWYNTPATDWMKEALPIGNGYIGAMIFGNSQEEHIQFSEGTLWSGGPSSNTDYNFGIQKDANKNLPKVRELLKNGKNTAADALTKKSFVGNINTGKKYNAEFGDYGSQQTMGDIYVKVAHKKGDITNYKRSLDISNSIAKVYFEVDGTKYERTFFGNYPKNTMVYQFKSSETSSYEIRLRSPHALIKEDFENNTYSFEGKVADNAMGFETKLYFKFLEGTIRYKNGIIYIENTKEFTILHTAATAYSLEFPTYNGTDYKTINYENLTAASLISYNDLKAEHIKDYTNLFNRVQLNIKGDSFTELPTDKRLENYFATKTDTGLEILYFQYARYLMISGSRPKSMSMHLQGKWNNSINAPWAADYHSNINLQMIYWPAELTNLSECHVPFLNYIESLVEPGKLASKEFFNTRGWMVNTMCNAFGYTSPGWGIPWGFFPGGAGWFSQHLWDHYDFTQDTQFLELKAYPVMKEAALFWIDYLTKDTQGKLVSAPSYSPEHGSISSGASMDHQIAWDLLNNCIKAAEVLNITDNFTKEAIAVRDAILQPQIGSWGQLQEWKEDIDDPDNKHRHISHLFALHPGNQISTTKTPELAEAAKVTLNARGDGGTGWSLGWKVNFWARLKDGNRAHSLLQNLLNPVFSKEARMLNGGGTYQNLLCAHPPFQLDGNMGGTAGIVEMLLQSHTETIELLPALPDAWQEGKVKGLKARGGFEINIAWKQGKLSKATIKGTPYKKGTFTIKNSKIKKFKLNSKGYFVL</sequence>
<dbReference type="GO" id="GO:0005975">
    <property type="term" value="P:carbohydrate metabolic process"/>
    <property type="evidence" value="ECO:0007669"/>
    <property type="project" value="InterPro"/>
</dbReference>
<dbReference type="InterPro" id="IPR027414">
    <property type="entry name" value="GH95_N_dom"/>
</dbReference>
<evidence type="ECO:0000259" key="1">
    <source>
        <dbReference type="Pfam" id="PF14498"/>
    </source>
</evidence>
<dbReference type="Proteomes" id="UP000298517">
    <property type="component" value="Unassembled WGS sequence"/>
</dbReference>
<accession>A0A4Y8ATS1</accession>
<evidence type="ECO:0000313" key="4">
    <source>
        <dbReference type="EMBL" id="TEW75291.1"/>
    </source>
</evidence>
<dbReference type="Pfam" id="PF14498">
    <property type="entry name" value="Glyco_hyd_65N_2"/>
    <property type="match status" value="1"/>
</dbReference>
<organism evidence="4 5">
    <name type="scientific">Gramella jeungdoensis</name>
    <dbReference type="NCBI Taxonomy" id="708091"/>
    <lineage>
        <taxon>Bacteria</taxon>
        <taxon>Pseudomonadati</taxon>
        <taxon>Bacteroidota</taxon>
        <taxon>Flavobacteriia</taxon>
        <taxon>Flavobacteriales</taxon>
        <taxon>Flavobacteriaceae</taxon>
        <taxon>Christiangramia</taxon>
    </lineage>
</organism>
<dbReference type="InterPro" id="IPR012341">
    <property type="entry name" value="6hp_glycosidase-like_sf"/>
</dbReference>
<keyword evidence="5" id="KW-1185">Reference proteome</keyword>